<dbReference type="RefSeq" id="WP_204200311.1">
    <property type="nucleotide sequence ID" value="NZ_JAFEMC010000006.1"/>
</dbReference>
<organism evidence="2 3">
    <name type="scientific">Sphingomonas longa</name>
    <dbReference type="NCBI Taxonomy" id="2778730"/>
    <lineage>
        <taxon>Bacteria</taxon>
        <taxon>Pseudomonadati</taxon>
        <taxon>Pseudomonadota</taxon>
        <taxon>Alphaproteobacteria</taxon>
        <taxon>Sphingomonadales</taxon>
        <taxon>Sphingomonadaceae</taxon>
        <taxon>Sphingomonas</taxon>
    </lineage>
</organism>
<evidence type="ECO:0000313" key="3">
    <source>
        <dbReference type="Proteomes" id="UP000763641"/>
    </source>
</evidence>
<dbReference type="PROSITE" id="PS50146">
    <property type="entry name" value="DAGK"/>
    <property type="match status" value="1"/>
</dbReference>
<reference evidence="2 3" key="1">
    <citation type="submission" date="2020-12" db="EMBL/GenBank/DDBJ databases">
        <title>Sphingomonas sp.</title>
        <authorList>
            <person name="Kim M.K."/>
        </authorList>
    </citation>
    <scope>NUCLEOTIDE SEQUENCE [LARGE SCALE GENOMIC DNA]</scope>
    <source>
        <strain evidence="2 3">BT552</strain>
    </source>
</reference>
<comment type="caution">
    <text evidence="2">The sequence shown here is derived from an EMBL/GenBank/DDBJ whole genome shotgun (WGS) entry which is preliminary data.</text>
</comment>
<gene>
    <name evidence="2" type="ORF">ILT43_17690</name>
</gene>
<protein>
    <recommendedName>
        <fullName evidence="1">DAGKc domain-containing protein</fullName>
    </recommendedName>
</protein>
<dbReference type="EMBL" id="JAFEMC010000006">
    <property type="protein sequence ID" value="MBM6578219.1"/>
    <property type="molecule type" value="Genomic_DNA"/>
</dbReference>
<sequence length="336" mass="34987">MSATVLAFAGVEPHFTPTVKAAPSASAAGNLRVGIVCNPKSHRNRGAAYAAGVPGAGRVMVAAPSTREALADTLSDFAKAGIDLLVIDGGDGTVRDVLSGAGNAWGRRWPTIVVIPSGKTNALAIDLGLPADWTLDDALVAARVGRTVTRRPLEIARTDAPGTPALRGFLMGAGGFVSATELAQRTHRVGAFNGVAVGLALGWTVVQTMFGSDSGAWRSGTPMTLTTPAGTVEAHPRYLLLASTMQRMPLGLKPFGPTREGLKLLDVDAPLRLMAAAVPAILAGRASGWLAKLGYHRRDMTGFRLDMDANFILDGEHFPGGALEVRQGPRLSFVVP</sequence>
<dbReference type="InterPro" id="IPR016064">
    <property type="entry name" value="NAD/diacylglycerol_kinase_sf"/>
</dbReference>
<name>A0ABS2DDS4_9SPHN</name>
<evidence type="ECO:0000259" key="1">
    <source>
        <dbReference type="PROSITE" id="PS50146"/>
    </source>
</evidence>
<accession>A0ABS2DDS4</accession>
<dbReference type="SUPFAM" id="SSF111331">
    <property type="entry name" value="NAD kinase/diacylglycerol kinase-like"/>
    <property type="match status" value="1"/>
</dbReference>
<proteinExistence type="predicted"/>
<feature type="domain" description="DAGKc" evidence="1">
    <location>
        <begin position="68"/>
        <end position="162"/>
    </location>
</feature>
<dbReference type="Pfam" id="PF00781">
    <property type="entry name" value="DAGK_cat"/>
    <property type="match status" value="1"/>
</dbReference>
<keyword evidence="3" id="KW-1185">Reference proteome</keyword>
<evidence type="ECO:0000313" key="2">
    <source>
        <dbReference type="EMBL" id="MBM6578219.1"/>
    </source>
</evidence>
<dbReference type="InterPro" id="IPR017438">
    <property type="entry name" value="ATP-NAD_kinase_N"/>
</dbReference>
<dbReference type="Gene3D" id="3.40.50.10330">
    <property type="entry name" value="Probable inorganic polyphosphate/atp-NAD kinase, domain 1"/>
    <property type="match status" value="1"/>
</dbReference>
<dbReference type="Proteomes" id="UP000763641">
    <property type="component" value="Unassembled WGS sequence"/>
</dbReference>
<dbReference type="InterPro" id="IPR001206">
    <property type="entry name" value="Diacylglycerol_kinase_cat_dom"/>
</dbReference>